<accession>A0AAV1M4D2</accession>
<dbReference type="InterPro" id="IPR008978">
    <property type="entry name" value="HSP20-like_chaperone"/>
</dbReference>
<name>A0AAV1M4D2_9NEOP</name>
<sequence length="182" mass="21329">MYRFVVLFVLFSFAYSRQHCHNDPACKATNRLNKKNNYHYERVFDKVSRSFITSDRDIQQNCNVSTSNLISEVFGLNNYVLKYKIPAFEEDELSIVIRHRVMYLRAQKENGLSFRDVRILPHIMKTQDAKWFRENDTLNIVFPYRTPLQAESVTTCDLNIIDYAIYVPKLTTDNGTIANAKA</sequence>
<evidence type="ECO:0000313" key="3">
    <source>
        <dbReference type="Proteomes" id="UP001314205"/>
    </source>
</evidence>
<dbReference type="Proteomes" id="UP001314205">
    <property type="component" value="Unassembled WGS sequence"/>
</dbReference>
<keyword evidence="1" id="KW-0732">Signal</keyword>
<reference evidence="2 3" key="1">
    <citation type="submission" date="2023-11" db="EMBL/GenBank/DDBJ databases">
        <authorList>
            <person name="Hedman E."/>
            <person name="Englund M."/>
            <person name="Stromberg M."/>
            <person name="Nyberg Akerstrom W."/>
            <person name="Nylinder S."/>
            <person name="Jareborg N."/>
            <person name="Kallberg Y."/>
            <person name="Kronander E."/>
        </authorList>
    </citation>
    <scope>NUCLEOTIDE SEQUENCE [LARGE SCALE GENOMIC DNA]</scope>
</reference>
<organism evidence="2 3">
    <name type="scientific">Parnassius mnemosyne</name>
    <name type="common">clouded apollo</name>
    <dbReference type="NCBI Taxonomy" id="213953"/>
    <lineage>
        <taxon>Eukaryota</taxon>
        <taxon>Metazoa</taxon>
        <taxon>Ecdysozoa</taxon>
        <taxon>Arthropoda</taxon>
        <taxon>Hexapoda</taxon>
        <taxon>Insecta</taxon>
        <taxon>Pterygota</taxon>
        <taxon>Neoptera</taxon>
        <taxon>Endopterygota</taxon>
        <taxon>Lepidoptera</taxon>
        <taxon>Glossata</taxon>
        <taxon>Ditrysia</taxon>
        <taxon>Papilionoidea</taxon>
        <taxon>Papilionidae</taxon>
        <taxon>Parnassiinae</taxon>
        <taxon>Parnassini</taxon>
        <taxon>Parnassius</taxon>
        <taxon>Driopa</taxon>
    </lineage>
</organism>
<keyword evidence="3" id="KW-1185">Reference proteome</keyword>
<proteinExistence type="predicted"/>
<dbReference type="SUPFAM" id="SSF49764">
    <property type="entry name" value="HSP20-like chaperones"/>
    <property type="match status" value="1"/>
</dbReference>
<dbReference type="EMBL" id="CAVLGL010000137">
    <property type="protein sequence ID" value="CAK1602513.1"/>
    <property type="molecule type" value="Genomic_DNA"/>
</dbReference>
<dbReference type="AlphaFoldDB" id="A0AAV1M4D2"/>
<evidence type="ECO:0000313" key="2">
    <source>
        <dbReference type="EMBL" id="CAK1602513.1"/>
    </source>
</evidence>
<gene>
    <name evidence="2" type="ORF">PARMNEM_LOCUS21008</name>
</gene>
<feature type="chain" id="PRO_5043976492" evidence="1">
    <location>
        <begin position="17"/>
        <end position="182"/>
    </location>
</feature>
<evidence type="ECO:0000256" key="1">
    <source>
        <dbReference type="SAM" id="SignalP"/>
    </source>
</evidence>
<protein>
    <submittedName>
        <fullName evidence="2">Uncharacterized protein</fullName>
    </submittedName>
</protein>
<comment type="caution">
    <text evidence="2">The sequence shown here is derived from an EMBL/GenBank/DDBJ whole genome shotgun (WGS) entry which is preliminary data.</text>
</comment>
<feature type="signal peptide" evidence="1">
    <location>
        <begin position="1"/>
        <end position="16"/>
    </location>
</feature>